<protein>
    <recommendedName>
        <fullName evidence="3">Rho-GAP domain-containing protein</fullName>
    </recommendedName>
</protein>
<feature type="domain" description="Rho-GAP" evidence="3">
    <location>
        <begin position="106"/>
        <end position="294"/>
    </location>
</feature>
<comment type="caution">
    <text evidence="4">The sequence shown here is derived from an EMBL/GenBank/DDBJ whole genome shotgun (WGS) entry which is preliminary data.</text>
</comment>
<organism evidence="4 5">
    <name type="scientific">Dryococelus australis</name>
    <dbReference type="NCBI Taxonomy" id="614101"/>
    <lineage>
        <taxon>Eukaryota</taxon>
        <taxon>Metazoa</taxon>
        <taxon>Ecdysozoa</taxon>
        <taxon>Arthropoda</taxon>
        <taxon>Hexapoda</taxon>
        <taxon>Insecta</taxon>
        <taxon>Pterygota</taxon>
        <taxon>Neoptera</taxon>
        <taxon>Polyneoptera</taxon>
        <taxon>Phasmatodea</taxon>
        <taxon>Verophasmatodea</taxon>
        <taxon>Anareolatae</taxon>
        <taxon>Phasmatidae</taxon>
        <taxon>Eurycanthinae</taxon>
        <taxon>Dryococelus</taxon>
    </lineage>
</organism>
<keyword evidence="1" id="KW-0343">GTPase activation</keyword>
<evidence type="ECO:0000256" key="1">
    <source>
        <dbReference type="ARBA" id="ARBA00022468"/>
    </source>
</evidence>
<evidence type="ECO:0000259" key="3">
    <source>
        <dbReference type="PROSITE" id="PS50238"/>
    </source>
</evidence>
<reference evidence="4 5" key="1">
    <citation type="submission" date="2023-02" db="EMBL/GenBank/DDBJ databases">
        <title>LHISI_Scaffold_Assembly.</title>
        <authorList>
            <person name="Stuart O.P."/>
            <person name="Cleave R."/>
            <person name="Magrath M.J.L."/>
            <person name="Mikheyev A.S."/>
        </authorList>
    </citation>
    <scope>NUCLEOTIDE SEQUENCE [LARGE SCALE GENOMIC DNA]</scope>
    <source>
        <strain evidence="4">Daus_M_001</strain>
        <tissue evidence="4">Leg muscle</tissue>
    </source>
</reference>
<dbReference type="InterPro" id="IPR000198">
    <property type="entry name" value="RhoGAP_dom"/>
</dbReference>
<evidence type="ECO:0000313" key="5">
    <source>
        <dbReference type="Proteomes" id="UP001159363"/>
    </source>
</evidence>
<dbReference type="PANTHER" id="PTHR14963">
    <property type="entry name" value="RHO GTPASE ACTIVATING PROTEIN 18,19-RELATED"/>
    <property type="match status" value="1"/>
</dbReference>
<accession>A0ABQ9H8B1</accession>
<sequence>MHRRFHPKLRNKEHEEGGLCVTVDGGVLVVVMERLGSASDVELAERLRAHNPEQFHTLVRMHLSFLLDLSTDDSESGVAERSWLRTLKPGWLSLTRKSRSAGRTGLPLTQETICQVYQLIEFLSREQNVCQEGIFRRSGSVLRQQELKQRLSKGVALHLDQGHFSVHDCASVLKGFLAELPDSLLTDAHYPAYCHIAGKCHKKFHNRLLLQNSEQLLLLLLLPEENRALLRDLLRLLHLAASRPSNKMAADTLATLFTPHLLCPRKLSPEEFHLSAQTMSRVVAFMIQQGPALFQIPAPLALDVRAYWLERHKRRLSQQGDGAEASTVFSFVDRERSVENGDVNPTQVALAELYAHVQALPESGHKRRLLKQQNHHNGDGPGETRGVVVLLVTKTPSNAKLQAESGSLCSWFILKGVRDSGDKKIFHVNSRPTSPDRVHQEPQLPSALHNLMPSSPSQEPSSSDDCSVPLCGSLLRSRRSQSVVRQRRPRPRVTSLTYQEEASVSRTSPSVAWTTSTPAGGRAVTPGDSSSMSPITWSAHRMPRAMQVSSSRRTHSLGVVICNFFILPFPS</sequence>
<feature type="compositionally biased region" description="Polar residues" evidence="2">
    <location>
        <begin position="494"/>
        <end position="518"/>
    </location>
</feature>
<dbReference type="PROSITE" id="PS50238">
    <property type="entry name" value="RHOGAP"/>
    <property type="match status" value="1"/>
</dbReference>
<dbReference type="EMBL" id="JARBHB010000006">
    <property type="protein sequence ID" value="KAJ8880528.1"/>
    <property type="molecule type" value="Genomic_DNA"/>
</dbReference>
<proteinExistence type="predicted"/>
<dbReference type="Proteomes" id="UP001159363">
    <property type="component" value="Chromosome 5"/>
</dbReference>
<dbReference type="SUPFAM" id="SSF48350">
    <property type="entry name" value="GTPase activation domain, GAP"/>
    <property type="match status" value="1"/>
</dbReference>
<dbReference type="SMART" id="SM00324">
    <property type="entry name" value="RhoGAP"/>
    <property type="match status" value="1"/>
</dbReference>
<dbReference type="Gene3D" id="1.10.555.10">
    <property type="entry name" value="Rho GTPase activation protein"/>
    <property type="match status" value="1"/>
</dbReference>
<evidence type="ECO:0000256" key="2">
    <source>
        <dbReference type="SAM" id="MobiDB-lite"/>
    </source>
</evidence>
<evidence type="ECO:0000313" key="4">
    <source>
        <dbReference type="EMBL" id="KAJ8880528.1"/>
    </source>
</evidence>
<gene>
    <name evidence="4" type="ORF">PR048_016998</name>
</gene>
<dbReference type="InterPro" id="IPR008936">
    <property type="entry name" value="Rho_GTPase_activation_prot"/>
</dbReference>
<name>A0ABQ9H8B1_9NEOP</name>
<dbReference type="PANTHER" id="PTHR14963:SF7">
    <property type="entry name" value="RHO GTPASE-ACTIVATING PROTEIN 19"/>
    <property type="match status" value="1"/>
</dbReference>
<dbReference type="Pfam" id="PF00620">
    <property type="entry name" value="RhoGAP"/>
    <property type="match status" value="1"/>
</dbReference>
<keyword evidence="5" id="KW-1185">Reference proteome</keyword>
<feature type="region of interest" description="Disordered" evidence="2">
    <location>
        <begin position="447"/>
        <end position="532"/>
    </location>
</feature>
<feature type="compositionally biased region" description="Low complexity" evidence="2">
    <location>
        <begin position="453"/>
        <end position="463"/>
    </location>
</feature>